<dbReference type="InterPro" id="IPR011042">
    <property type="entry name" value="6-blade_b-propeller_TolB-like"/>
</dbReference>
<dbReference type="Proteomes" id="UP001589774">
    <property type="component" value="Unassembled WGS sequence"/>
</dbReference>
<dbReference type="PROSITE" id="PS51257">
    <property type="entry name" value="PROKAR_LIPOPROTEIN"/>
    <property type="match status" value="1"/>
</dbReference>
<dbReference type="NCBIfam" id="TIGR02603">
    <property type="entry name" value="CxxCH_TIGR02603"/>
    <property type="match status" value="1"/>
</dbReference>
<proteinExistence type="predicted"/>
<gene>
    <name evidence="6" type="ORF">ACFFI0_23970</name>
</gene>
<organism evidence="6 7">
    <name type="scientific">Olivibacter oleidegradans</name>
    <dbReference type="NCBI Taxonomy" id="760123"/>
    <lineage>
        <taxon>Bacteria</taxon>
        <taxon>Pseudomonadati</taxon>
        <taxon>Bacteroidota</taxon>
        <taxon>Sphingobacteriia</taxon>
        <taxon>Sphingobacteriales</taxon>
        <taxon>Sphingobacteriaceae</taxon>
        <taxon>Olivibacter</taxon>
    </lineage>
</organism>
<evidence type="ECO:0000313" key="6">
    <source>
        <dbReference type="EMBL" id="MFC0321396.1"/>
    </source>
</evidence>
<comment type="caution">
    <text evidence="6">The sequence shown here is derived from an EMBL/GenBank/DDBJ whole genome shotgun (WGS) entry which is preliminary data.</text>
</comment>
<dbReference type="InterPro" id="IPR036909">
    <property type="entry name" value="Cyt_c-like_dom_sf"/>
</dbReference>
<dbReference type="RefSeq" id="WP_130858162.1">
    <property type="nucleotide sequence ID" value="NZ_JBHLWO010000005.1"/>
</dbReference>
<evidence type="ECO:0000259" key="5">
    <source>
        <dbReference type="PROSITE" id="PS51007"/>
    </source>
</evidence>
<protein>
    <submittedName>
        <fullName evidence="6">C-type cytochrome</fullName>
    </submittedName>
</protein>
<evidence type="ECO:0000256" key="1">
    <source>
        <dbReference type="ARBA" id="ARBA00022617"/>
    </source>
</evidence>
<dbReference type="EMBL" id="JBHLWO010000005">
    <property type="protein sequence ID" value="MFC0321396.1"/>
    <property type="molecule type" value="Genomic_DNA"/>
</dbReference>
<dbReference type="PANTHER" id="PTHR33546:SF1">
    <property type="entry name" value="LARGE, MULTIFUNCTIONAL SECRETED PROTEIN"/>
    <property type="match status" value="1"/>
</dbReference>
<accession>A0ABV6HRA3</accession>
<feature type="domain" description="Cytochrome c" evidence="5">
    <location>
        <begin position="747"/>
        <end position="885"/>
    </location>
</feature>
<dbReference type="PROSITE" id="PS51007">
    <property type="entry name" value="CYTC"/>
    <property type="match status" value="1"/>
</dbReference>
<keyword evidence="1 4" id="KW-0349">Heme</keyword>
<dbReference type="InterPro" id="IPR011041">
    <property type="entry name" value="Quinoprot_gluc/sorb_DH_b-prop"/>
</dbReference>
<reference evidence="6 7" key="1">
    <citation type="submission" date="2024-09" db="EMBL/GenBank/DDBJ databases">
        <authorList>
            <person name="Sun Q."/>
            <person name="Mori K."/>
        </authorList>
    </citation>
    <scope>NUCLEOTIDE SEQUENCE [LARGE SCALE GENOMIC DNA]</scope>
    <source>
        <strain evidence="6 7">CCM 7765</strain>
    </source>
</reference>
<evidence type="ECO:0000256" key="3">
    <source>
        <dbReference type="ARBA" id="ARBA00023004"/>
    </source>
</evidence>
<keyword evidence="3 4" id="KW-0408">Iron</keyword>
<dbReference type="PANTHER" id="PTHR33546">
    <property type="entry name" value="LARGE, MULTIFUNCTIONAL SECRETED PROTEIN-RELATED"/>
    <property type="match status" value="1"/>
</dbReference>
<dbReference type="InterPro" id="IPR013427">
    <property type="entry name" value="Haem-bd_dom_put"/>
</dbReference>
<evidence type="ECO:0000256" key="4">
    <source>
        <dbReference type="PROSITE-ProRule" id="PRU00433"/>
    </source>
</evidence>
<dbReference type="Gene3D" id="2.120.10.30">
    <property type="entry name" value="TolB, C-terminal domain"/>
    <property type="match status" value="1"/>
</dbReference>
<dbReference type="InterPro" id="IPR009056">
    <property type="entry name" value="Cyt_c-like_dom"/>
</dbReference>
<dbReference type="SUPFAM" id="SSF50952">
    <property type="entry name" value="Soluble quinoprotein glucose dehydrogenase"/>
    <property type="match status" value="1"/>
</dbReference>
<name>A0ABV6HRA3_9SPHI</name>
<keyword evidence="7" id="KW-1185">Reference proteome</keyword>
<sequence length="898" mass="100489">MQSYKRNVLWLALIISLIFVGCREEPEKIIEVDPKVKKIVLPPDFVAEHIYSPSDNELGSWVAMTFDQKGRMITSDQFGSLYRIELPPIGSDSTVKPVIQKLDFPKVEGSGKDTTDKTIGMGFAQGLLWAHNSLYVMVNHKANDEFSKGSGLYRLQDTDNNDQFDKITQLVALEGAGEHGPHSVVLGPDSTSIYVVAGNFTDLPQMDHYKLPPTWQRDNLFRMILDPQGHDADSYDKGGWIAKTDSVGSQWELISSGFRNPFDIAFNREGELFTYDSDMEWDFGMPWYRPTRICHVTSGAEFGWRKGNDKWPAYYPDNLPALLNIGQGSPTNLMFAYNARFPEKYRNSLLAFDWSFGMIYSIQLGAKGASYQAKAEEFISGSPLALTDGEIGPDGALYFLTGGRKLESDLYRVYYKDFKKINLDKTKENQAQTSYLHKLRKELEQYHHAAAPGTAAKLWPYLKYKDRFIRYAARIAIEHQPVASWIDLALRERNVTTLTEAMIALARTGEPALQSSMLKKMATVEIASLPLVMQQNLLRAYELTIARLGIPKRQDKEVIIQQIGSLYPSGNNALNQQLSKILVALDAKDVVEKTVPLLYTAKDDTAGRETVTQSSDLILRNPQYGLDIANMLAKMPPAQQIYFATVLSVAESGWTTQLREVYFKWFYDAFGYKGGNSYIGFLDRARKRALQKVGKSEYVHYNKLSGDSLLSATGTSLAFEGEGPKGPGKNWKMEDALPIVEKDSGDRDFKRGAALFAAIRCKSCHTVRGEGGSIGPDLTQLGTRFTMKDILESVIEPNKVISDQYASTVFTLKDGSSILGRLKNEDEENYYVSQNPYAPQVLKQIPKKSVMASKIAEVSMMPPGTINVLNPAELKDLMAYLKSGGNAESELFKPKKAK</sequence>
<keyword evidence="2 4" id="KW-0479">Metal-binding</keyword>
<evidence type="ECO:0000313" key="7">
    <source>
        <dbReference type="Proteomes" id="UP001589774"/>
    </source>
</evidence>
<evidence type="ECO:0000256" key="2">
    <source>
        <dbReference type="ARBA" id="ARBA00022723"/>
    </source>
</evidence>
<dbReference type="Gene3D" id="1.10.760.10">
    <property type="entry name" value="Cytochrome c-like domain"/>
    <property type="match status" value="1"/>
</dbReference>
<dbReference type="Pfam" id="PF00034">
    <property type="entry name" value="Cytochrom_C"/>
    <property type="match status" value="1"/>
</dbReference>
<dbReference type="SUPFAM" id="SSF46626">
    <property type="entry name" value="Cytochrome c"/>
    <property type="match status" value="1"/>
</dbReference>